<dbReference type="Pfam" id="PF03692">
    <property type="entry name" value="CxxCxxCC"/>
    <property type="match status" value="1"/>
</dbReference>
<proteinExistence type="predicted"/>
<evidence type="ECO:0000313" key="2">
    <source>
        <dbReference type="Proteomes" id="UP000654304"/>
    </source>
</evidence>
<dbReference type="InterPro" id="IPR005358">
    <property type="entry name" value="Puta_zinc/iron-chelating_dom"/>
</dbReference>
<accession>A0ABR7A7U2</accession>
<reference evidence="1 2" key="1">
    <citation type="submission" date="2020-08" db="EMBL/GenBank/DDBJ databases">
        <title>Novel species isolated from subtropical streams in China.</title>
        <authorList>
            <person name="Lu H."/>
        </authorList>
    </citation>
    <scope>NUCLEOTIDE SEQUENCE [LARGE SCALE GENOMIC DNA]</scope>
    <source>
        <strain evidence="1 2">CY22W</strain>
    </source>
</reference>
<sequence length="210" mass="23249">MALSQQEQQAFLSAIERVKQDNQTLLENSKQHPVWPLHVIPRLHGALDLIASQSVTTAAVACAAGCSHCCHHLTVEVNSAEASFIVYQWIAERRDIAALRVACQAYVDAYVDAHASGQRKPCPLLQDQHCSIYAYRPAVCRKAHSLDLAACASQAAHIPQQLERVLKSEAWIEGVTRALDEFQTQQRQPLPQALLQVLDALARQQSEQQA</sequence>
<comment type="caution">
    <text evidence="1">The sequence shown here is derived from an EMBL/GenBank/DDBJ whole genome shotgun (WGS) entry which is preliminary data.</text>
</comment>
<gene>
    <name evidence="1" type="ORF">H8K43_14970</name>
</gene>
<organism evidence="1 2">
    <name type="scientific">Undibacterium curvum</name>
    <dbReference type="NCBI Taxonomy" id="2762294"/>
    <lineage>
        <taxon>Bacteria</taxon>
        <taxon>Pseudomonadati</taxon>
        <taxon>Pseudomonadota</taxon>
        <taxon>Betaproteobacteria</taxon>
        <taxon>Burkholderiales</taxon>
        <taxon>Oxalobacteraceae</taxon>
        <taxon>Undibacterium</taxon>
    </lineage>
</organism>
<name>A0ABR7A7U2_9BURK</name>
<protein>
    <submittedName>
        <fullName evidence="1">YkgJ family cysteine cluster protein</fullName>
    </submittedName>
</protein>
<dbReference type="Proteomes" id="UP000654304">
    <property type="component" value="Unassembled WGS sequence"/>
</dbReference>
<dbReference type="EMBL" id="JACOGD010000008">
    <property type="protein sequence ID" value="MBC3932978.1"/>
    <property type="molecule type" value="Genomic_DNA"/>
</dbReference>
<keyword evidence="2" id="KW-1185">Reference proteome</keyword>
<dbReference type="RefSeq" id="WP_186904581.1">
    <property type="nucleotide sequence ID" value="NZ_JACOGD010000008.1"/>
</dbReference>
<evidence type="ECO:0000313" key="1">
    <source>
        <dbReference type="EMBL" id="MBC3932978.1"/>
    </source>
</evidence>